<dbReference type="InterPro" id="IPR011009">
    <property type="entry name" value="Kinase-like_dom_sf"/>
</dbReference>
<feature type="repeat" description="WD" evidence="3">
    <location>
        <begin position="671"/>
        <end position="696"/>
    </location>
</feature>
<feature type="repeat" description="WD" evidence="3">
    <location>
        <begin position="862"/>
        <end position="884"/>
    </location>
</feature>
<dbReference type="InterPro" id="IPR019775">
    <property type="entry name" value="WD40_repeat_CS"/>
</dbReference>
<dbReference type="InterPro" id="IPR000719">
    <property type="entry name" value="Prot_kinase_dom"/>
</dbReference>
<dbReference type="RefSeq" id="WP_013111700.1">
    <property type="nucleotide sequence ID" value="NC_014148.1"/>
</dbReference>
<dbReference type="SUPFAM" id="SSF50978">
    <property type="entry name" value="WD40 repeat-like"/>
    <property type="match status" value="1"/>
</dbReference>
<organism evidence="7 8">
    <name type="scientific">Planctopirus limnophila (strain ATCC 43296 / DSM 3776 / IFAM 1008 / Mu 290)</name>
    <name type="common">Planctomyces limnophilus</name>
    <dbReference type="NCBI Taxonomy" id="521674"/>
    <lineage>
        <taxon>Bacteria</taxon>
        <taxon>Pseudomonadati</taxon>
        <taxon>Planctomycetota</taxon>
        <taxon>Planctomycetia</taxon>
        <taxon>Planctomycetales</taxon>
        <taxon>Planctomycetaceae</taxon>
        <taxon>Planctopirus</taxon>
    </lineage>
</organism>
<dbReference type="PROSITE" id="PS50082">
    <property type="entry name" value="WD_REPEATS_2"/>
    <property type="match status" value="13"/>
</dbReference>
<dbReference type="InterPro" id="IPR050349">
    <property type="entry name" value="WD_LIS1/nudF_dynein_reg"/>
</dbReference>
<feature type="compositionally biased region" description="Basic and acidic residues" evidence="4">
    <location>
        <begin position="1"/>
        <end position="16"/>
    </location>
</feature>
<feature type="repeat" description="WD" evidence="3">
    <location>
        <begin position="763"/>
        <end position="804"/>
    </location>
</feature>
<dbReference type="SMART" id="SM00320">
    <property type="entry name" value="WD40"/>
    <property type="match status" value="14"/>
</dbReference>
<keyword evidence="1 3" id="KW-0853">WD repeat</keyword>
<feature type="repeat" description="WD" evidence="3">
    <location>
        <begin position="987"/>
        <end position="1028"/>
    </location>
</feature>
<evidence type="ECO:0000256" key="2">
    <source>
        <dbReference type="ARBA" id="ARBA00022737"/>
    </source>
</evidence>
<evidence type="ECO:0000259" key="6">
    <source>
        <dbReference type="PROSITE" id="PS50011"/>
    </source>
</evidence>
<feature type="repeat" description="WD" evidence="3">
    <location>
        <begin position="721"/>
        <end position="762"/>
    </location>
</feature>
<dbReference type="InterPro" id="IPR020472">
    <property type="entry name" value="WD40_PAC1"/>
</dbReference>
<feature type="repeat" description="WD" evidence="3">
    <location>
        <begin position="1113"/>
        <end position="1154"/>
    </location>
</feature>
<dbReference type="InterPro" id="IPR008271">
    <property type="entry name" value="Ser/Thr_kinase_AS"/>
</dbReference>
<evidence type="ECO:0000256" key="3">
    <source>
        <dbReference type="PROSITE-ProRule" id="PRU00221"/>
    </source>
</evidence>
<dbReference type="PROSITE" id="PS50294">
    <property type="entry name" value="WD_REPEATS_REGION"/>
    <property type="match status" value="12"/>
</dbReference>
<feature type="region of interest" description="Disordered" evidence="4">
    <location>
        <begin position="1"/>
        <end position="20"/>
    </location>
</feature>
<evidence type="ECO:0000313" key="8">
    <source>
        <dbReference type="Proteomes" id="UP000002220"/>
    </source>
</evidence>
<reference evidence="7 8" key="1">
    <citation type="journal article" date="2010" name="Stand. Genomic Sci.">
        <title>Complete genome sequence of Planctomyces limnophilus type strain (Mu 290).</title>
        <authorList>
            <person name="Labutti K."/>
            <person name="Sikorski J."/>
            <person name="Schneider S."/>
            <person name="Nolan M."/>
            <person name="Lucas S."/>
            <person name="Glavina Del Rio T."/>
            <person name="Tice H."/>
            <person name="Cheng J.F."/>
            <person name="Goodwin L."/>
            <person name="Pitluck S."/>
            <person name="Liolios K."/>
            <person name="Ivanova N."/>
            <person name="Mavromatis K."/>
            <person name="Mikhailova N."/>
            <person name="Pati A."/>
            <person name="Chen A."/>
            <person name="Palaniappan K."/>
            <person name="Land M."/>
            <person name="Hauser L."/>
            <person name="Chang Y.J."/>
            <person name="Jeffries C.D."/>
            <person name="Tindall B.J."/>
            <person name="Rohde M."/>
            <person name="Goker M."/>
            <person name="Woyke T."/>
            <person name="Bristow J."/>
            <person name="Eisen J.A."/>
            <person name="Markowitz V."/>
            <person name="Hugenholtz P."/>
            <person name="Kyrpides N.C."/>
            <person name="Klenk H.P."/>
            <person name="Lapidus A."/>
        </authorList>
    </citation>
    <scope>NUCLEOTIDE SEQUENCE [LARGE SCALE GENOMIC DNA]</scope>
    <source>
        <strain evidence="8">ATCC 43296 / DSM 3776 / IFAM 1008 / Mu 290</strain>
    </source>
</reference>
<dbReference type="HOGENOM" id="CLU_264715_0_0_0"/>
<keyword evidence="5" id="KW-0812">Transmembrane</keyword>
<proteinExistence type="predicted"/>
<keyword evidence="7" id="KW-0418">Kinase</keyword>
<feature type="repeat" description="WD" evidence="3">
    <location>
        <begin position="1168"/>
        <end position="1193"/>
    </location>
</feature>
<keyword evidence="7" id="KW-0723">Serine/threonine-protein kinase</keyword>
<dbReference type="GO" id="GO:0005524">
    <property type="term" value="F:ATP binding"/>
    <property type="evidence" value="ECO:0007669"/>
    <property type="project" value="InterPro"/>
</dbReference>
<dbReference type="SMART" id="SM00220">
    <property type="entry name" value="S_TKc"/>
    <property type="match status" value="1"/>
</dbReference>
<keyword evidence="5" id="KW-1133">Transmembrane helix</keyword>
<dbReference type="PROSITE" id="PS50011">
    <property type="entry name" value="PROTEIN_KINASE_DOM"/>
    <property type="match status" value="1"/>
</dbReference>
<dbReference type="eggNOG" id="COG0515">
    <property type="taxonomic scope" value="Bacteria"/>
</dbReference>
<dbReference type="EMBL" id="CP001744">
    <property type="protein sequence ID" value="ADG69269.1"/>
    <property type="molecule type" value="Genomic_DNA"/>
</dbReference>
<feature type="repeat" description="WD" evidence="3">
    <location>
        <begin position="894"/>
        <end position="935"/>
    </location>
</feature>
<accession>D5SUY3</accession>
<feature type="repeat" description="WD" evidence="3">
    <location>
        <begin position="587"/>
        <end position="628"/>
    </location>
</feature>
<dbReference type="Pfam" id="PF00400">
    <property type="entry name" value="WD40"/>
    <property type="match status" value="14"/>
</dbReference>
<keyword evidence="5" id="KW-0472">Membrane</keyword>
<keyword evidence="8" id="KW-1185">Reference proteome</keyword>
<dbReference type="SUPFAM" id="SSF50998">
    <property type="entry name" value="Quinoprotein alcohol dehydrogenase-like"/>
    <property type="match status" value="1"/>
</dbReference>
<dbReference type="CDD" id="cd14014">
    <property type="entry name" value="STKc_PknB_like"/>
    <property type="match status" value="1"/>
</dbReference>
<dbReference type="Proteomes" id="UP000002220">
    <property type="component" value="Chromosome"/>
</dbReference>
<protein>
    <submittedName>
        <fullName evidence="7">Serine/threonine protein kinase-related protein</fullName>
    </submittedName>
</protein>
<dbReference type="OrthoDB" id="500858at2"/>
<dbReference type="InterPro" id="IPR015943">
    <property type="entry name" value="WD40/YVTN_repeat-like_dom_sf"/>
</dbReference>
<dbReference type="SUPFAM" id="SSF56112">
    <property type="entry name" value="Protein kinase-like (PK-like)"/>
    <property type="match status" value="1"/>
</dbReference>
<gene>
    <name evidence="7" type="ordered locus">Plim_3456</name>
</gene>
<feature type="repeat" description="WD" evidence="3">
    <location>
        <begin position="805"/>
        <end position="846"/>
    </location>
</feature>
<sequence>MTHDQTDSARSIEKTVDQPSSQIQNTDWNLLFGIIAVQMNFVTRDHFLSAMKASSANDARPLGEILVATGAMTVEHHKMLEALINALLQQHENDLHKCLDALSSISSIREDLDQLQDPELTVRLQRHLSLEPASSLSVHKESETSDSSKLRFKIIRPHAKGGLGEVSVALDQELNREVALKEIQKKYLGDPASRERFLQEAEITGGLQHPGIVPVYGLGTFPDGSPFYAMRFIRGHSLKDAIDSHHKANQQRQTIPSEKRLELRELLGRFIDVCQAIQYAHSRGVLHRDLKPGNIMLGKYGETLVVDWGLAKVLGHQEIQSEESLLVPSSSISSSGKTRPGSALGTPAYMSPEQAAGKLDELGPETDVYSLGATLYHLLTGQSPFDGKIHEVIDKVQKGELVHPRDIASSVPPALAAICLKAMAHNPQQRYSSPQQIADDIERWLADEPVSAYSDTWSDQLSRLERKHRAWFRAGLVSASLIAILALISTLWINAERKRTDKYARSEELAKNNALNAKKTAEEKELESRRRLYIGNMNFARHAWEEARLFQLTQILEKTAPGTYADQCRDFEWYYWDRKAKEELKTLQGHASGVHSVTFSPDGKQLATAGGDSTARVWNVSTGQEIVTLQGHTSYLQTVAYSQDGSLLATAGGDKTIKLWNPSTGQLIRTLIGHSNEVSQVAFSQDGMRLASSSRDILSFPNKDITVKIWNVLTGNEIITLSGYTDGVLDIEFSPDDRIIAAAGGDGQITLWNATTYEKITSFKCHPYAIFDIAFSPDGAQIASASADRTIKIWNTKTYEEVKTFQGHLGAVSDVVFTPNGHQIVSGSVDRTIKVWDVVTGSELVSFASASNAPMGGATLGVAVSPDGSRIASAGDDGTVKLWDASLTFNSIVGKGHTQSVNCVACSPDNSRIVTGGQDELVKIWDASTGIELATLKGYPGSVRAVAFSPDGSMIAAAGMDTRRNPVRRDHSIKIWNSTTYQEIATLSGHERFIDDISFSPDSQRIASASNDMTARVWDVAKAKQICLFKGHNKLVMSVAFSPDGNRVASGGDDKTARLWDARTGQELMTFNGHEAVVSALQFSKDGTLLATGSWDSTIKLWDPISGQELKTLTGHAGFINSLEFNPVGTRLAAASTDGTIKLWDISTGEETLLLKKFHQKATSPKFVNEVAFSPDGTRLFSAHMDNSLVIWDARPWTDELRLQQQAMCLLNSVFQPKSTREKVFHAIESNQTFIEPVKQLALKMASSLPLGSLQKASEARK</sequence>
<dbReference type="GO" id="GO:0004674">
    <property type="term" value="F:protein serine/threonine kinase activity"/>
    <property type="evidence" value="ECO:0007669"/>
    <property type="project" value="UniProtKB-KW"/>
</dbReference>
<dbReference type="InterPro" id="IPR036322">
    <property type="entry name" value="WD40_repeat_dom_sf"/>
</dbReference>
<name>D5SUY3_PLAL2</name>
<evidence type="ECO:0000256" key="1">
    <source>
        <dbReference type="ARBA" id="ARBA00022574"/>
    </source>
</evidence>
<evidence type="ECO:0000313" key="7">
    <source>
        <dbReference type="EMBL" id="ADG69269.1"/>
    </source>
</evidence>
<dbReference type="InterPro" id="IPR001680">
    <property type="entry name" value="WD40_rpt"/>
</dbReference>
<dbReference type="Gene3D" id="2.130.10.10">
    <property type="entry name" value="YVTN repeat-like/Quinoprotein amine dehydrogenase"/>
    <property type="match status" value="5"/>
</dbReference>
<dbReference type="CDD" id="cd00200">
    <property type="entry name" value="WD40"/>
    <property type="match status" value="2"/>
</dbReference>
<dbReference type="Gene3D" id="3.30.200.20">
    <property type="entry name" value="Phosphorylase Kinase, domain 1"/>
    <property type="match status" value="1"/>
</dbReference>
<dbReference type="Gene3D" id="1.10.510.10">
    <property type="entry name" value="Transferase(Phosphotransferase) domain 1"/>
    <property type="match status" value="1"/>
</dbReference>
<dbReference type="KEGG" id="plm:Plim_3456"/>
<keyword evidence="7" id="KW-0808">Transferase</keyword>
<dbReference type="AlphaFoldDB" id="D5SUY3"/>
<feature type="repeat" description="WD" evidence="3">
    <location>
        <begin position="1071"/>
        <end position="1112"/>
    </location>
</feature>
<keyword evidence="2" id="KW-0677">Repeat</keyword>
<dbReference type="PROSITE" id="PS00108">
    <property type="entry name" value="PROTEIN_KINASE_ST"/>
    <property type="match status" value="1"/>
</dbReference>
<dbReference type="STRING" id="521674.Plim_3456"/>
<dbReference type="eggNOG" id="COG2319">
    <property type="taxonomic scope" value="Bacteria"/>
</dbReference>
<evidence type="ECO:0000256" key="5">
    <source>
        <dbReference type="SAM" id="Phobius"/>
    </source>
</evidence>
<feature type="domain" description="Protein kinase" evidence="6">
    <location>
        <begin position="152"/>
        <end position="445"/>
    </location>
</feature>
<feature type="repeat" description="WD" evidence="3">
    <location>
        <begin position="1029"/>
        <end position="1070"/>
    </location>
</feature>
<dbReference type="PROSITE" id="PS00678">
    <property type="entry name" value="WD_REPEATS_1"/>
    <property type="match status" value="8"/>
</dbReference>
<dbReference type="InterPro" id="IPR011047">
    <property type="entry name" value="Quinoprotein_ADH-like_sf"/>
</dbReference>
<dbReference type="PRINTS" id="PR00320">
    <property type="entry name" value="GPROTEINBRPT"/>
</dbReference>
<evidence type="ECO:0000256" key="4">
    <source>
        <dbReference type="SAM" id="MobiDB-lite"/>
    </source>
</evidence>
<dbReference type="Pfam" id="PF00069">
    <property type="entry name" value="Pkinase"/>
    <property type="match status" value="1"/>
</dbReference>
<dbReference type="PANTHER" id="PTHR44129">
    <property type="entry name" value="WD REPEAT-CONTAINING PROTEIN POP1"/>
    <property type="match status" value="1"/>
</dbReference>
<feature type="repeat" description="WD" evidence="3">
    <location>
        <begin position="629"/>
        <end position="670"/>
    </location>
</feature>
<feature type="transmembrane region" description="Helical" evidence="5">
    <location>
        <begin position="470"/>
        <end position="493"/>
    </location>
</feature>